<dbReference type="InterPro" id="IPR018060">
    <property type="entry name" value="HTH_AraC"/>
</dbReference>
<dbReference type="PROSITE" id="PS01124">
    <property type="entry name" value="HTH_ARAC_FAMILY_2"/>
    <property type="match status" value="1"/>
</dbReference>
<dbReference type="GO" id="GO:0043565">
    <property type="term" value="F:sequence-specific DNA binding"/>
    <property type="evidence" value="ECO:0007669"/>
    <property type="project" value="InterPro"/>
</dbReference>
<dbReference type="SMART" id="SM00342">
    <property type="entry name" value="HTH_ARAC"/>
    <property type="match status" value="1"/>
</dbReference>
<evidence type="ECO:0000256" key="2">
    <source>
        <dbReference type="ARBA" id="ARBA00008814"/>
    </source>
</evidence>
<dbReference type="Proteomes" id="UP000518605">
    <property type="component" value="Unassembled WGS sequence"/>
</dbReference>
<dbReference type="PANTHER" id="PTHR30532:SF1">
    <property type="entry name" value="IRON(3+)-HYDROXAMATE-BINDING PROTEIN FHUD"/>
    <property type="match status" value="1"/>
</dbReference>
<accession>A0A7W5GB55</accession>
<keyword evidence="6" id="KW-0238">DNA-binding</keyword>
<dbReference type="GO" id="GO:1901678">
    <property type="term" value="P:iron coordination entity transport"/>
    <property type="evidence" value="ECO:0007669"/>
    <property type="project" value="UniProtKB-ARBA"/>
</dbReference>
<name>A0A7W5GB55_9BACL</name>
<comment type="similarity">
    <text evidence="2">Belongs to the bacterial solute-binding protein 8 family.</text>
</comment>
<keyword evidence="3" id="KW-0813">Transport</keyword>
<keyword evidence="5" id="KW-0805">Transcription regulation</keyword>
<evidence type="ECO:0000313" key="11">
    <source>
        <dbReference type="Proteomes" id="UP000518605"/>
    </source>
</evidence>
<dbReference type="InterPro" id="IPR002491">
    <property type="entry name" value="ABC_transptr_periplasmic_BD"/>
</dbReference>
<feature type="domain" description="Fe/B12 periplasmic-binding" evidence="9">
    <location>
        <begin position="286"/>
        <end position="545"/>
    </location>
</feature>
<dbReference type="InterPro" id="IPR051313">
    <property type="entry name" value="Bact_iron-sidero_bind"/>
</dbReference>
<gene>
    <name evidence="10" type="ORF">FHS16_004090</name>
</gene>
<evidence type="ECO:0000259" key="9">
    <source>
        <dbReference type="PROSITE" id="PS50983"/>
    </source>
</evidence>
<sequence>MKTDKSMKTTEYGSLEDMSFKLREIESVSIHRHDWKLKLQFIESHLLLVAASGQGQLTVDGRFIELRQGSVYLCVPGQLVEAAVDSLDERGFYHIRFDVFADNGQPIPSGSVEDPLRRFPVKGEVIMSSPVTVGTLCETICRHMKDVSPLNRFRGQIHFQELLLTILQDAVLEQETDSEAVLEYVKSYMKQHYQQELTIEHLAKVAGISPRHFMRQFKKRYGCSAIDYLAIYRIEQAQQLMRTGGHYRIRDIARHVGYHDDIYFRRKFKQVSGIPPAAFIKNNKQKIVAYDSFNIGQLLALQVTPSAAPAEHPWTDYYQRKYETSSVLGLSSLHANRLEQLKLAAPDYIIGSNHLVSSGEQKKLNEIAPAFFVPWLENDWRAHLRLTARFLDRSTIAEVWLDHYERKAAFVSDQLKRAFKDDTLLILRITGNSFTLLGGKSIATVFYDDLHIRRAQRIYEETTDQEMTPEQLTAIDPDRMLVIVGDDPQSQSSWHTLMRSERWRSLKAYQNGRIDFLPAYPWIEYNAFTHDLLLDEALKLWHDRT</sequence>
<dbReference type="SUPFAM" id="SSF53807">
    <property type="entry name" value="Helical backbone' metal receptor"/>
    <property type="match status" value="1"/>
</dbReference>
<protein>
    <submittedName>
        <fullName evidence="10">ABC-type Fe3+-hydroxamate transport system substrate-binding protein</fullName>
    </submittedName>
</protein>
<evidence type="ECO:0000256" key="6">
    <source>
        <dbReference type="ARBA" id="ARBA00023125"/>
    </source>
</evidence>
<evidence type="ECO:0000256" key="5">
    <source>
        <dbReference type="ARBA" id="ARBA00023015"/>
    </source>
</evidence>
<reference evidence="10 11" key="1">
    <citation type="submission" date="2020-08" db="EMBL/GenBank/DDBJ databases">
        <title>Genomic Encyclopedia of Type Strains, Phase III (KMG-III): the genomes of soil and plant-associated and newly described type strains.</title>
        <authorList>
            <person name="Whitman W."/>
        </authorList>
    </citation>
    <scope>NUCLEOTIDE SEQUENCE [LARGE SCALE GENOMIC DNA]</scope>
    <source>
        <strain evidence="10 11">CECT 8234</strain>
    </source>
</reference>
<dbReference type="Pfam" id="PF12833">
    <property type="entry name" value="HTH_18"/>
    <property type="match status" value="1"/>
</dbReference>
<evidence type="ECO:0000256" key="3">
    <source>
        <dbReference type="ARBA" id="ARBA00022448"/>
    </source>
</evidence>
<dbReference type="EMBL" id="JACHXW010000013">
    <property type="protein sequence ID" value="MBB3154014.1"/>
    <property type="molecule type" value="Genomic_DNA"/>
</dbReference>
<dbReference type="GO" id="GO:0030288">
    <property type="term" value="C:outer membrane-bounded periplasmic space"/>
    <property type="evidence" value="ECO:0007669"/>
    <property type="project" value="TreeGrafter"/>
</dbReference>
<dbReference type="RefSeq" id="WP_183566659.1">
    <property type="nucleotide sequence ID" value="NZ_CBCSLB010000013.1"/>
</dbReference>
<dbReference type="PANTHER" id="PTHR30532">
    <property type="entry name" value="IRON III DICITRATE-BINDING PERIPLASMIC PROTEIN"/>
    <property type="match status" value="1"/>
</dbReference>
<evidence type="ECO:0000256" key="4">
    <source>
        <dbReference type="ARBA" id="ARBA00022729"/>
    </source>
</evidence>
<keyword evidence="4" id="KW-0732">Signal</keyword>
<dbReference type="InterPro" id="IPR009057">
    <property type="entry name" value="Homeodomain-like_sf"/>
</dbReference>
<comment type="caution">
    <text evidence="10">The sequence shown here is derived from an EMBL/GenBank/DDBJ whole genome shotgun (WGS) entry which is preliminary data.</text>
</comment>
<dbReference type="InterPro" id="IPR037923">
    <property type="entry name" value="HTH-like"/>
</dbReference>
<dbReference type="InterPro" id="IPR018062">
    <property type="entry name" value="HTH_AraC-typ_CS"/>
</dbReference>
<dbReference type="PROSITE" id="PS00041">
    <property type="entry name" value="HTH_ARAC_FAMILY_1"/>
    <property type="match status" value="1"/>
</dbReference>
<evidence type="ECO:0000313" key="10">
    <source>
        <dbReference type="EMBL" id="MBB3154014.1"/>
    </source>
</evidence>
<dbReference type="SUPFAM" id="SSF51215">
    <property type="entry name" value="Regulatory protein AraC"/>
    <property type="match status" value="1"/>
</dbReference>
<evidence type="ECO:0000256" key="1">
    <source>
        <dbReference type="ARBA" id="ARBA00004196"/>
    </source>
</evidence>
<proteinExistence type="inferred from homology"/>
<dbReference type="AlphaFoldDB" id="A0A7W5GB55"/>
<keyword evidence="7" id="KW-0804">Transcription</keyword>
<dbReference type="GO" id="GO:0003700">
    <property type="term" value="F:DNA-binding transcription factor activity"/>
    <property type="evidence" value="ECO:0007669"/>
    <property type="project" value="InterPro"/>
</dbReference>
<keyword evidence="11" id="KW-1185">Reference proteome</keyword>
<evidence type="ECO:0000256" key="7">
    <source>
        <dbReference type="ARBA" id="ARBA00023163"/>
    </source>
</evidence>
<dbReference type="Pfam" id="PF01497">
    <property type="entry name" value="Peripla_BP_2"/>
    <property type="match status" value="1"/>
</dbReference>
<dbReference type="SUPFAM" id="SSF46689">
    <property type="entry name" value="Homeodomain-like"/>
    <property type="match status" value="2"/>
</dbReference>
<dbReference type="Gene3D" id="1.10.10.60">
    <property type="entry name" value="Homeodomain-like"/>
    <property type="match status" value="2"/>
</dbReference>
<feature type="domain" description="HTH araC/xylS-type" evidence="8">
    <location>
        <begin position="183"/>
        <end position="282"/>
    </location>
</feature>
<dbReference type="Gene3D" id="3.40.50.1980">
    <property type="entry name" value="Nitrogenase molybdenum iron protein domain"/>
    <property type="match status" value="2"/>
</dbReference>
<comment type="subcellular location">
    <subcellularLocation>
        <location evidence="1">Cell envelope</location>
    </subcellularLocation>
</comment>
<organism evidence="10 11">
    <name type="scientific">Paenibacillus endophyticus</name>
    <dbReference type="NCBI Taxonomy" id="1294268"/>
    <lineage>
        <taxon>Bacteria</taxon>
        <taxon>Bacillati</taxon>
        <taxon>Bacillota</taxon>
        <taxon>Bacilli</taxon>
        <taxon>Bacillales</taxon>
        <taxon>Paenibacillaceae</taxon>
        <taxon>Paenibacillus</taxon>
    </lineage>
</organism>
<dbReference type="PROSITE" id="PS50983">
    <property type="entry name" value="FE_B12_PBP"/>
    <property type="match status" value="1"/>
</dbReference>
<evidence type="ECO:0000259" key="8">
    <source>
        <dbReference type="PROSITE" id="PS01124"/>
    </source>
</evidence>